<proteinExistence type="inferred from homology"/>
<dbReference type="VEuPathDB" id="FungiDB:H257_13095"/>
<dbReference type="RefSeq" id="XP_009838827.1">
    <property type="nucleotide sequence ID" value="XM_009840525.1"/>
</dbReference>
<gene>
    <name evidence="4" type="ORF">H257_13095</name>
</gene>
<evidence type="ECO:0000256" key="3">
    <source>
        <dbReference type="ARBA" id="ARBA00029631"/>
    </source>
</evidence>
<dbReference type="GO" id="GO:0005739">
    <property type="term" value="C:mitochondrion"/>
    <property type="evidence" value="ECO:0007669"/>
    <property type="project" value="TreeGrafter"/>
</dbReference>
<dbReference type="PANTHER" id="PTHR11001:SF2">
    <property type="entry name" value="MITOCHONDRIAL FISSION PROCESS PROTEIN 1"/>
    <property type="match status" value="1"/>
</dbReference>
<name>W4FXY9_APHAT</name>
<comment type="similarity">
    <text evidence="1">Belongs to the MTFP1 family.</text>
</comment>
<dbReference type="AlphaFoldDB" id="W4FXY9"/>
<reference evidence="4" key="1">
    <citation type="submission" date="2013-12" db="EMBL/GenBank/DDBJ databases">
        <title>The Genome Sequence of Aphanomyces astaci APO3.</title>
        <authorList>
            <consortium name="The Broad Institute Genomics Platform"/>
            <person name="Russ C."/>
            <person name="Tyler B."/>
            <person name="van West P."/>
            <person name="Dieguez-Uribeondo J."/>
            <person name="Young S.K."/>
            <person name="Zeng Q."/>
            <person name="Gargeya S."/>
            <person name="Fitzgerald M."/>
            <person name="Abouelleil A."/>
            <person name="Alvarado L."/>
            <person name="Chapman S.B."/>
            <person name="Gainer-Dewar J."/>
            <person name="Goldberg J."/>
            <person name="Griggs A."/>
            <person name="Gujja S."/>
            <person name="Hansen M."/>
            <person name="Howarth C."/>
            <person name="Imamovic A."/>
            <person name="Ireland A."/>
            <person name="Larimer J."/>
            <person name="McCowan C."/>
            <person name="Murphy C."/>
            <person name="Pearson M."/>
            <person name="Poon T.W."/>
            <person name="Priest M."/>
            <person name="Roberts A."/>
            <person name="Saif S."/>
            <person name="Shea T."/>
            <person name="Sykes S."/>
            <person name="Wortman J."/>
            <person name="Nusbaum C."/>
            <person name="Birren B."/>
        </authorList>
    </citation>
    <scope>NUCLEOTIDE SEQUENCE [LARGE SCALE GENOMIC DNA]</scope>
    <source>
        <strain evidence="4">APO3</strain>
    </source>
</reference>
<accession>W4FXY9</accession>
<dbReference type="OrthoDB" id="424969at2759"/>
<evidence type="ECO:0000256" key="1">
    <source>
        <dbReference type="ARBA" id="ARBA00009224"/>
    </source>
</evidence>
<dbReference type="GO" id="GO:0000266">
    <property type="term" value="P:mitochondrial fission"/>
    <property type="evidence" value="ECO:0007669"/>
    <property type="project" value="TreeGrafter"/>
</dbReference>
<dbReference type="InterPro" id="IPR019560">
    <property type="entry name" value="Mitochondrial_18_kDa_protein"/>
</dbReference>
<dbReference type="PANTHER" id="PTHR11001">
    <property type="entry name" value="MITOCHONDRIAL FISSION PROCESS PROTEIN 1"/>
    <property type="match status" value="1"/>
</dbReference>
<sequence>MTKSDVADPAPKLDLWRDSPVRYLGYANELGESFRPLFPGCVGPSYAVAIAYVLGDTFDKGMIALNDTPTTQSAAGNVETNKKTRAVKAAADTLIWQGFASVAIPGFVINRVVHTVHVAASSAVAKHVKANPAVLKWGPTCVGIGVIPFIIHPIDEFVDYAMDRTTRVWA</sequence>
<organism evidence="4">
    <name type="scientific">Aphanomyces astaci</name>
    <name type="common">Crayfish plague agent</name>
    <dbReference type="NCBI Taxonomy" id="112090"/>
    <lineage>
        <taxon>Eukaryota</taxon>
        <taxon>Sar</taxon>
        <taxon>Stramenopiles</taxon>
        <taxon>Oomycota</taxon>
        <taxon>Saprolegniomycetes</taxon>
        <taxon>Saprolegniales</taxon>
        <taxon>Verrucalvaceae</taxon>
        <taxon>Aphanomyces</taxon>
    </lineage>
</organism>
<dbReference type="GeneID" id="20815091"/>
<evidence type="ECO:0000313" key="4">
    <source>
        <dbReference type="EMBL" id="ETV71639.1"/>
    </source>
</evidence>
<dbReference type="Pfam" id="PF10558">
    <property type="entry name" value="MTP18"/>
    <property type="match status" value="1"/>
</dbReference>
<evidence type="ECO:0000256" key="2">
    <source>
        <dbReference type="ARBA" id="ARBA00017835"/>
    </source>
</evidence>
<dbReference type="EMBL" id="KI913158">
    <property type="protein sequence ID" value="ETV71639.1"/>
    <property type="molecule type" value="Genomic_DNA"/>
</dbReference>
<protein>
    <recommendedName>
        <fullName evidence="2">Mitochondrial fission process protein 1</fullName>
    </recommendedName>
    <alternativeName>
        <fullName evidence="3">Mitochondrial 18 kDa protein</fullName>
    </alternativeName>
</protein>